<dbReference type="PANTHER" id="PTHR45527">
    <property type="entry name" value="NONRIBOSOMAL PEPTIDE SYNTHETASE"/>
    <property type="match status" value="1"/>
</dbReference>
<dbReference type="SUPFAM" id="SSF56801">
    <property type="entry name" value="Acetyl-CoA synthetase-like"/>
    <property type="match status" value="1"/>
</dbReference>
<dbReference type="EMBL" id="MU150230">
    <property type="protein sequence ID" value="KAF9469366.1"/>
    <property type="molecule type" value="Genomic_DNA"/>
</dbReference>
<dbReference type="GO" id="GO:0005737">
    <property type="term" value="C:cytoplasm"/>
    <property type="evidence" value="ECO:0007669"/>
    <property type="project" value="TreeGrafter"/>
</dbReference>
<proteinExistence type="predicted"/>
<feature type="domain" description="AMP-dependent synthetase/ligase" evidence="2">
    <location>
        <begin position="42"/>
        <end position="375"/>
    </location>
</feature>
<dbReference type="Gene3D" id="3.40.50.12780">
    <property type="entry name" value="N-terminal domain of ligase-like"/>
    <property type="match status" value="1"/>
</dbReference>
<reference evidence="3" key="1">
    <citation type="submission" date="2020-11" db="EMBL/GenBank/DDBJ databases">
        <authorList>
            <consortium name="DOE Joint Genome Institute"/>
            <person name="Ahrendt S."/>
            <person name="Riley R."/>
            <person name="Andreopoulos W."/>
            <person name="Labutti K."/>
            <person name="Pangilinan J."/>
            <person name="Ruiz-Duenas F.J."/>
            <person name="Barrasa J.M."/>
            <person name="Sanchez-Garcia M."/>
            <person name="Camarero S."/>
            <person name="Miyauchi S."/>
            <person name="Serrano A."/>
            <person name="Linde D."/>
            <person name="Babiker R."/>
            <person name="Drula E."/>
            <person name="Ayuso-Fernandez I."/>
            <person name="Pacheco R."/>
            <person name="Padilla G."/>
            <person name="Ferreira P."/>
            <person name="Barriuso J."/>
            <person name="Kellner H."/>
            <person name="Castanera R."/>
            <person name="Alfaro M."/>
            <person name="Ramirez L."/>
            <person name="Pisabarro A.G."/>
            <person name="Kuo A."/>
            <person name="Tritt A."/>
            <person name="Lipzen A."/>
            <person name="He G."/>
            <person name="Yan M."/>
            <person name="Ng V."/>
            <person name="Cullen D."/>
            <person name="Martin F."/>
            <person name="Rosso M.-N."/>
            <person name="Henrissat B."/>
            <person name="Hibbett D."/>
            <person name="Martinez A.T."/>
            <person name="Grigoriev I.V."/>
        </authorList>
    </citation>
    <scope>NUCLEOTIDE SEQUENCE</scope>
    <source>
        <strain evidence="3">CBS 247.69</strain>
    </source>
</reference>
<dbReference type="Proteomes" id="UP000807353">
    <property type="component" value="Unassembled WGS sequence"/>
</dbReference>
<dbReference type="InterPro" id="IPR000873">
    <property type="entry name" value="AMP-dep_synth/lig_dom"/>
</dbReference>
<evidence type="ECO:0000313" key="3">
    <source>
        <dbReference type="EMBL" id="KAF9469366.1"/>
    </source>
</evidence>
<dbReference type="InterPro" id="IPR042099">
    <property type="entry name" value="ANL_N_sf"/>
</dbReference>
<comment type="caution">
    <text evidence="3">The sequence shown here is derived from an EMBL/GenBank/DDBJ whole genome shotgun (WGS) entry which is preliminary data.</text>
</comment>
<dbReference type="Pfam" id="PF00501">
    <property type="entry name" value="AMP-binding"/>
    <property type="match status" value="1"/>
</dbReference>
<keyword evidence="1" id="KW-0511">Multifunctional enzyme</keyword>
<sequence length="423" mass="46203">MQATNLRHGVLQALSSSDQILFSKFGLGTTIEFPFECIHHAFELHARNQPNSIAVQDMDDKTTYAELDHQANSVASHLRKLGVTPDSRVGLVVERSISMVIGILAILKTGAAYIPLDGNDTSNESLNHALQDSGSTIALIQSRFANRITTVMTLILEDSICPHPSSVHCRKPQDLAAGEDSACIIYAQDSSYRPKGIDLTHKNIVNLVCISPGNLGMCQGLRVSQITNISSALAVWEILGSLCNGSTLVLGGTSIREWNLVMKMVDIVIATPTMLSLYNPAEHRNIKVVAAAGDRNYSQGLVNIWARFVKFYTCRGHTETTIVSTMQLHSPGRNVGPSKVIPNNSIYILDEKRQPVEMGGAGIVWIGGVGVSRGYVNLSRLSSLKYRYDPFLNNGMSMFDTGELARWRPDGSLEYADEGGWQV</sequence>
<evidence type="ECO:0000259" key="2">
    <source>
        <dbReference type="Pfam" id="PF00501"/>
    </source>
</evidence>
<dbReference type="GO" id="GO:0043041">
    <property type="term" value="P:amino acid activation for nonribosomal peptide biosynthetic process"/>
    <property type="evidence" value="ECO:0007669"/>
    <property type="project" value="TreeGrafter"/>
</dbReference>
<protein>
    <recommendedName>
        <fullName evidence="2">AMP-dependent synthetase/ligase domain-containing protein</fullName>
    </recommendedName>
</protein>
<evidence type="ECO:0000313" key="4">
    <source>
        <dbReference type="Proteomes" id="UP000807353"/>
    </source>
</evidence>
<dbReference type="AlphaFoldDB" id="A0A9P5YK97"/>
<dbReference type="OrthoDB" id="408177at2759"/>
<organism evidence="3 4">
    <name type="scientific">Collybia nuda</name>
    <dbReference type="NCBI Taxonomy" id="64659"/>
    <lineage>
        <taxon>Eukaryota</taxon>
        <taxon>Fungi</taxon>
        <taxon>Dikarya</taxon>
        <taxon>Basidiomycota</taxon>
        <taxon>Agaricomycotina</taxon>
        <taxon>Agaricomycetes</taxon>
        <taxon>Agaricomycetidae</taxon>
        <taxon>Agaricales</taxon>
        <taxon>Tricholomatineae</taxon>
        <taxon>Clitocybaceae</taxon>
        <taxon>Collybia</taxon>
    </lineage>
</organism>
<keyword evidence="4" id="KW-1185">Reference proteome</keyword>
<dbReference type="GO" id="GO:0031177">
    <property type="term" value="F:phosphopantetheine binding"/>
    <property type="evidence" value="ECO:0007669"/>
    <property type="project" value="TreeGrafter"/>
</dbReference>
<dbReference type="PANTHER" id="PTHR45527:SF1">
    <property type="entry name" value="FATTY ACID SYNTHASE"/>
    <property type="match status" value="1"/>
</dbReference>
<evidence type="ECO:0000256" key="1">
    <source>
        <dbReference type="ARBA" id="ARBA00023268"/>
    </source>
</evidence>
<accession>A0A9P5YK97</accession>
<name>A0A9P5YK97_9AGAR</name>
<dbReference type="GO" id="GO:0044550">
    <property type="term" value="P:secondary metabolite biosynthetic process"/>
    <property type="evidence" value="ECO:0007669"/>
    <property type="project" value="TreeGrafter"/>
</dbReference>
<gene>
    <name evidence="3" type="ORF">BDZ94DRAFT_376915</name>
</gene>